<sequence>MEKHGFLSTGLAVGLGLCGVVGLAVVVFIKIMVTIVELFITVTTLTAL</sequence>
<evidence type="ECO:0000313" key="3">
    <source>
        <dbReference type="Proteomes" id="UP001589609"/>
    </source>
</evidence>
<evidence type="ECO:0000313" key="2">
    <source>
        <dbReference type="EMBL" id="MFB9762544.1"/>
    </source>
</evidence>
<keyword evidence="1" id="KW-0472">Membrane</keyword>
<dbReference type="EMBL" id="JBHMAF010000199">
    <property type="protein sequence ID" value="MFB9762544.1"/>
    <property type="molecule type" value="Genomic_DNA"/>
</dbReference>
<protein>
    <submittedName>
        <fullName evidence="2">Uncharacterized protein</fullName>
    </submittedName>
</protein>
<feature type="transmembrane region" description="Helical" evidence="1">
    <location>
        <begin position="6"/>
        <end position="29"/>
    </location>
</feature>
<proteinExistence type="predicted"/>
<organism evidence="2 3">
    <name type="scientific">Ectobacillus funiculus</name>
    <dbReference type="NCBI Taxonomy" id="137993"/>
    <lineage>
        <taxon>Bacteria</taxon>
        <taxon>Bacillati</taxon>
        <taxon>Bacillota</taxon>
        <taxon>Bacilli</taxon>
        <taxon>Bacillales</taxon>
        <taxon>Bacillaceae</taxon>
        <taxon>Ectobacillus</taxon>
    </lineage>
</organism>
<reference evidence="2 3" key="1">
    <citation type="submission" date="2024-09" db="EMBL/GenBank/DDBJ databases">
        <authorList>
            <person name="Sun Q."/>
            <person name="Mori K."/>
        </authorList>
    </citation>
    <scope>NUCLEOTIDE SEQUENCE [LARGE SCALE GENOMIC DNA]</scope>
    <source>
        <strain evidence="2 3">JCM 11201</strain>
    </source>
</reference>
<dbReference type="Proteomes" id="UP001589609">
    <property type="component" value="Unassembled WGS sequence"/>
</dbReference>
<keyword evidence="3" id="KW-1185">Reference proteome</keyword>
<gene>
    <name evidence="2" type="ORF">ACFFMS_30425</name>
</gene>
<keyword evidence="1" id="KW-0812">Transmembrane</keyword>
<comment type="caution">
    <text evidence="2">The sequence shown here is derived from an EMBL/GenBank/DDBJ whole genome shotgun (WGS) entry which is preliminary data.</text>
</comment>
<evidence type="ECO:0000256" key="1">
    <source>
        <dbReference type="SAM" id="Phobius"/>
    </source>
</evidence>
<accession>A0ABV5WPG3</accession>
<name>A0ABV5WPG3_9BACI</name>
<keyword evidence="1" id="KW-1133">Transmembrane helix</keyword>
<dbReference type="RefSeq" id="WP_379952442.1">
    <property type="nucleotide sequence ID" value="NZ_JBHMAF010000199.1"/>
</dbReference>